<dbReference type="Gene3D" id="1.20.140.100">
    <property type="entry name" value="Dynein heavy chain, N-terminal domain 2"/>
    <property type="match status" value="1"/>
</dbReference>
<reference evidence="2 3" key="1">
    <citation type="submission" date="2024-08" db="EMBL/GenBank/DDBJ databases">
        <authorList>
            <person name="Cucini C."/>
            <person name="Frati F."/>
        </authorList>
    </citation>
    <scope>NUCLEOTIDE SEQUENCE [LARGE SCALE GENOMIC DNA]</scope>
</reference>
<name>A0ABP1QT08_9HEXA</name>
<keyword evidence="3" id="KW-1185">Reference proteome</keyword>
<accession>A0ABP1QT08</accession>
<evidence type="ECO:0000313" key="3">
    <source>
        <dbReference type="Proteomes" id="UP001642540"/>
    </source>
</evidence>
<feature type="domain" description="Dynein heavy chain linker" evidence="1">
    <location>
        <begin position="309"/>
        <end position="646"/>
    </location>
</feature>
<gene>
    <name evidence="2" type="ORF">ODALV1_LOCUS12714</name>
</gene>
<evidence type="ECO:0000313" key="2">
    <source>
        <dbReference type="EMBL" id="CAL8107573.1"/>
    </source>
</evidence>
<dbReference type="InterPro" id="IPR042222">
    <property type="entry name" value="Dynein_2_N"/>
</dbReference>
<comment type="caution">
    <text evidence="2">The sequence shown here is derived from an EMBL/GenBank/DDBJ whole genome shotgun (WGS) entry which is preliminary data.</text>
</comment>
<dbReference type="InterPro" id="IPR026983">
    <property type="entry name" value="DHC"/>
</dbReference>
<dbReference type="Pfam" id="PF08393">
    <property type="entry name" value="DHC_N2"/>
    <property type="match status" value="1"/>
</dbReference>
<dbReference type="PANTHER" id="PTHR45703:SF1">
    <property type="entry name" value="DYNEINS HEAVY CHAIN"/>
    <property type="match status" value="1"/>
</dbReference>
<sequence length="656" mass="75773">MPQMQFAALGYLHGVEESEGEMIELAHSLVKYTKLILLPLESYIRKYEKYREVWSLDITTYVKKLEESDPTAQDIRKLVEQNTRHMEQLEKEIPTDIKITAFRVVVEQVRDGILKKKKNLINSIMDSYAFKLRKIIQKVQKDFGEMEKKLTTRSDDIEEVMALKGYVEIVPSLAARLESTTGAAIKDYEVFDHFLYQVSNEDVNAKWQCAIASNRILRLGREATKWLEEDYDRLLKVQQGDLSSLSDQVDSATLTVAGLVAFTELEKAQDVCQEIKKIWKNIKDLQEQSSLLNRRQKIFGLPLAQNEALNRLARDIEPFKNLWFTASDWLTVQETLFSGTLDKVDIDQVTKVIHDGGKVIGRCIKYFAGADQIQHIAKSIKHQLEEFKPLVPLVSTLKKAEMRQRHWQAMSDICGMRCIENSMHFSEFKAASFFCGNTVLNIVFIGFTVVERAGQNFKKLLEQGISEHVKEITEIGELATKEYEVEFALNKMNIGISHHQIEISFDSHLKVPIVVIYEDTLDTIDEYIEITNDILKNPYNAAFQEKLSVWDKKIRLSKVNLELWIDNQDQWLDIQPTFLVPQAATKLQVTFKIYEKMQRIWRRLIRLARDNSDILELLSENTTMASLQQFANLLTVIHKSLAEYMKPKGSDESDDD</sequence>
<proteinExistence type="predicted"/>
<dbReference type="Proteomes" id="UP001642540">
    <property type="component" value="Unassembled WGS sequence"/>
</dbReference>
<evidence type="ECO:0000259" key="1">
    <source>
        <dbReference type="Pfam" id="PF08393"/>
    </source>
</evidence>
<dbReference type="InterPro" id="IPR013602">
    <property type="entry name" value="Dynein_heavy_linker"/>
</dbReference>
<organism evidence="2 3">
    <name type="scientific">Orchesella dallaii</name>
    <dbReference type="NCBI Taxonomy" id="48710"/>
    <lineage>
        <taxon>Eukaryota</taxon>
        <taxon>Metazoa</taxon>
        <taxon>Ecdysozoa</taxon>
        <taxon>Arthropoda</taxon>
        <taxon>Hexapoda</taxon>
        <taxon>Collembola</taxon>
        <taxon>Entomobryomorpha</taxon>
        <taxon>Entomobryoidea</taxon>
        <taxon>Orchesellidae</taxon>
        <taxon>Orchesellinae</taxon>
        <taxon>Orchesella</taxon>
    </lineage>
</organism>
<protein>
    <recommendedName>
        <fullName evidence="1">Dynein heavy chain linker domain-containing protein</fullName>
    </recommendedName>
</protein>
<dbReference type="EMBL" id="CAXLJM020000038">
    <property type="protein sequence ID" value="CAL8107573.1"/>
    <property type="molecule type" value="Genomic_DNA"/>
</dbReference>
<dbReference type="PANTHER" id="PTHR45703">
    <property type="entry name" value="DYNEIN HEAVY CHAIN"/>
    <property type="match status" value="1"/>
</dbReference>